<keyword evidence="6 8" id="KW-0408">Iron</keyword>
<keyword evidence="4 8" id="KW-0479">Metal-binding</keyword>
<dbReference type="PANTHER" id="PTHR24305:SF157">
    <property type="entry name" value="N-ACETYLTRYPTOPHAN 6-HYDROXYLASE IVOC-RELATED"/>
    <property type="match status" value="1"/>
</dbReference>
<dbReference type="InterPro" id="IPR036396">
    <property type="entry name" value="Cyt_P450_sf"/>
</dbReference>
<evidence type="ECO:0000256" key="4">
    <source>
        <dbReference type="ARBA" id="ARBA00022723"/>
    </source>
</evidence>
<proteinExistence type="inferred from homology"/>
<dbReference type="GO" id="GO:0020037">
    <property type="term" value="F:heme binding"/>
    <property type="evidence" value="ECO:0007669"/>
    <property type="project" value="InterPro"/>
</dbReference>
<dbReference type="InterPro" id="IPR002403">
    <property type="entry name" value="Cyt_P450_E_grp-IV"/>
</dbReference>
<evidence type="ECO:0000313" key="11">
    <source>
        <dbReference type="EMBL" id="KUI73176.1"/>
    </source>
</evidence>
<reference evidence="11" key="1">
    <citation type="submission" date="2014-12" db="EMBL/GenBank/DDBJ databases">
        <title>Genome Sequence of Valsa Canker Pathogens Uncovers a Specific Adaption of Colonization on Woody Bark.</title>
        <authorList>
            <person name="Yin Z."/>
            <person name="Liu H."/>
            <person name="Gao X."/>
            <person name="Li Z."/>
            <person name="Song N."/>
            <person name="Ke X."/>
            <person name="Dai Q."/>
            <person name="Wu Y."/>
            <person name="Sun Y."/>
            <person name="Xu J.-R."/>
            <person name="Kang Z.K."/>
            <person name="Wang L."/>
            <person name="Huang L."/>
        </authorList>
    </citation>
    <scope>NUCLEOTIDE SEQUENCE [LARGE SCALE GENOMIC DNA]</scope>
    <source>
        <strain evidence="11">03-8</strain>
    </source>
</reference>
<dbReference type="Gene3D" id="1.10.630.10">
    <property type="entry name" value="Cytochrome P450"/>
    <property type="match status" value="1"/>
</dbReference>
<name>A0A194W9N7_CYTMA</name>
<accession>A0A194W9N7</accession>
<keyword evidence="12" id="KW-1185">Reference proteome</keyword>
<dbReference type="EMBL" id="CM003107">
    <property type="protein sequence ID" value="KUI73176.1"/>
    <property type="molecule type" value="Genomic_DNA"/>
</dbReference>
<feature type="region of interest" description="Disordered" evidence="9">
    <location>
        <begin position="336"/>
        <end position="361"/>
    </location>
</feature>
<dbReference type="Proteomes" id="UP000078559">
    <property type="component" value="Chromosome 10"/>
</dbReference>
<dbReference type="Pfam" id="PF00067">
    <property type="entry name" value="p450"/>
    <property type="match status" value="1"/>
</dbReference>
<comment type="similarity">
    <text evidence="2">Belongs to the cytochrome P450 family.</text>
</comment>
<dbReference type="InterPro" id="IPR050121">
    <property type="entry name" value="Cytochrome_P450_monoxygenase"/>
</dbReference>
<dbReference type="OrthoDB" id="3945418at2759"/>
<dbReference type="AlphaFoldDB" id="A0A194W9N7"/>
<feature type="signal peptide" evidence="10">
    <location>
        <begin position="1"/>
        <end position="19"/>
    </location>
</feature>
<evidence type="ECO:0000256" key="7">
    <source>
        <dbReference type="ARBA" id="ARBA00023033"/>
    </source>
</evidence>
<dbReference type="PRINTS" id="PR00465">
    <property type="entry name" value="EP450IV"/>
</dbReference>
<feature type="binding site" description="axial binding residue" evidence="8">
    <location>
        <position position="523"/>
    </location>
    <ligand>
        <name>heme</name>
        <dbReference type="ChEBI" id="CHEBI:30413"/>
    </ligand>
    <ligandPart>
        <name>Fe</name>
        <dbReference type="ChEBI" id="CHEBI:18248"/>
    </ligandPart>
</feature>
<evidence type="ECO:0000313" key="12">
    <source>
        <dbReference type="Proteomes" id="UP000078559"/>
    </source>
</evidence>
<dbReference type="InterPro" id="IPR001128">
    <property type="entry name" value="Cyt_P450"/>
</dbReference>
<organism evidence="11 12">
    <name type="scientific">Cytospora mali</name>
    <name type="common">Apple Valsa canker fungus</name>
    <name type="synonym">Valsa mali</name>
    <dbReference type="NCBI Taxonomy" id="578113"/>
    <lineage>
        <taxon>Eukaryota</taxon>
        <taxon>Fungi</taxon>
        <taxon>Dikarya</taxon>
        <taxon>Ascomycota</taxon>
        <taxon>Pezizomycotina</taxon>
        <taxon>Sordariomycetes</taxon>
        <taxon>Sordariomycetidae</taxon>
        <taxon>Diaporthales</taxon>
        <taxon>Cytosporaceae</taxon>
        <taxon>Cytospora</taxon>
    </lineage>
</organism>
<evidence type="ECO:0000256" key="8">
    <source>
        <dbReference type="PIRSR" id="PIRSR602403-1"/>
    </source>
</evidence>
<evidence type="ECO:0000256" key="3">
    <source>
        <dbReference type="ARBA" id="ARBA00022617"/>
    </source>
</evidence>
<dbReference type="CDD" id="cd11062">
    <property type="entry name" value="CYP58-like"/>
    <property type="match status" value="1"/>
</dbReference>
<evidence type="ECO:0000256" key="9">
    <source>
        <dbReference type="SAM" id="MobiDB-lite"/>
    </source>
</evidence>
<dbReference type="GO" id="GO:0004497">
    <property type="term" value="F:monooxygenase activity"/>
    <property type="evidence" value="ECO:0007669"/>
    <property type="project" value="UniProtKB-KW"/>
</dbReference>
<dbReference type="GO" id="GO:0016705">
    <property type="term" value="F:oxidoreductase activity, acting on paired donors, with incorporation or reduction of molecular oxygen"/>
    <property type="evidence" value="ECO:0007669"/>
    <property type="project" value="InterPro"/>
</dbReference>
<gene>
    <name evidence="11" type="ORF">VM1G_09145</name>
</gene>
<keyword evidence="3 8" id="KW-0349">Heme</keyword>
<keyword evidence="7" id="KW-0503">Monooxygenase</keyword>
<evidence type="ECO:0000256" key="5">
    <source>
        <dbReference type="ARBA" id="ARBA00023002"/>
    </source>
</evidence>
<dbReference type="GO" id="GO:0005506">
    <property type="term" value="F:iron ion binding"/>
    <property type="evidence" value="ECO:0007669"/>
    <property type="project" value="InterPro"/>
</dbReference>
<sequence length="581" mass="65332">MRISIIVVAVVAGFHASAASIPRSSKEIADPDCSSGMESAPKGGSPKLRDGQLIILRNNRLKRREWRRHCPSLRTEILEKGLNVCLTWDTETLTPRSWGVGKDWARHDVFWRVLHGIMPDVVRPAQYAFKIKELHTKYGPIVRIGPNDVSVSDPDFIDTIYAPGPGHKRDKDFEKNKALGINSSVGGSITHDLHRRRREALNPFFSHQRIGRLNPELADKVSQIETIFSKAKDSREVLNLSDIYYAFCNDIVHQYCFGNNADLLDDLGLANTRRQNVAKVLRSSKFNLHFGWVRDMMRSLPPSIGARVTPPGIRDMINFRRAIGAQIGSILAHKSSPDETPSIFTHLRDSPDLPPSEKSPQRLEDEATLLIMAGTYSPMLSLMVAHYYLITRPEIMANLRSELAAHPSAVTAAQLEQLPYISAVIQEAHRLTFGLTGRNPRVCPDEAVFYTEKTTEDGRKPHTYTLPSGTSLSTSTLLVHTNESIFPDPWRFDPDRWTITDNPAALAQRRRCMLSFMRGTRGCLGMHLADAEMVVAVAAMARWDMRLYETTEQDVAFCHDYHVMCPRLGSKGVRVQVTGQY</sequence>
<evidence type="ECO:0000256" key="2">
    <source>
        <dbReference type="ARBA" id="ARBA00010617"/>
    </source>
</evidence>
<evidence type="ECO:0000256" key="1">
    <source>
        <dbReference type="ARBA" id="ARBA00001971"/>
    </source>
</evidence>
<keyword evidence="10" id="KW-0732">Signal</keyword>
<dbReference type="PANTHER" id="PTHR24305">
    <property type="entry name" value="CYTOCHROME P450"/>
    <property type="match status" value="1"/>
</dbReference>
<protein>
    <submittedName>
        <fullName evidence="11">Trichodiene oxygenase</fullName>
    </submittedName>
</protein>
<feature type="chain" id="PRO_5008267242" evidence="10">
    <location>
        <begin position="20"/>
        <end position="581"/>
    </location>
</feature>
<keyword evidence="5" id="KW-0560">Oxidoreductase</keyword>
<evidence type="ECO:0000256" key="10">
    <source>
        <dbReference type="SAM" id="SignalP"/>
    </source>
</evidence>
<evidence type="ECO:0000256" key="6">
    <source>
        <dbReference type="ARBA" id="ARBA00023004"/>
    </source>
</evidence>
<dbReference type="SUPFAM" id="SSF48264">
    <property type="entry name" value="Cytochrome P450"/>
    <property type="match status" value="1"/>
</dbReference>
<feature type="region of interest" description="Disordered" evidence="9">
    <location>
        <begin position="25"/>
        <end position="48"/>
    </location>
</feature>
<comment type="cofactor">
    <cofactor evidence="1 8">
        <name>heme</name>
        <dbReference type="ChEBI" id="CHEBI:30413"/>
    </cofactor>
</comment>
<dbReference type="SMR" id="A0A194W9N7"/>